<dbReference type="EMBL" id="LAZR01001231">
    <property type="protein sequence ID" value="KKN48228.1"/>
    <property type="molecule type" value="Genomic_DNA"/>
</dbReference>
<name>A0A0F9U3I7_9ZZZZ</name>
<dbReference type="AlphaFoldDB" id="A0A0F9U3I7"/>
<gene>
    <name evidence="1" type="ORF">LCGC14_0654900</name>
</gene>
<evidence type="ECO:0000313" key="1">
    <source>
        <dbReference type="EMBL" id="KKN48228.1"/>
    </source>
</evidence>
<sequence>MKEHLVRIHLKNGESINMHRENGDVKICNKDQCVIIRKGTGAQTIGLYALLAPLGESIEFPDEGEESGNTGKV</sequence>
<protein>
    <submittedName>
        <fullName evidence="1">Uncharacterized protein</fullName>
    </submittedName>
</protein>
<accession>A0A0F9U3I7</accession>
<comment type="caution">
    <text evidence="1">The sequence shown here is derived from an EMBL/GenBank/DDBJ whole genome shotgun (WGS) entry which is preliminary data.</text>
</comment>
<reference evidence="1" key="1">
    <citation type="journal article" date="2015" name="Nature">
        <title>Complex archaea that bridge the gap between prokaryotes and eukaryotes.</title>
        <authorList>
            <person name="Spang A."/>
            <person name="Saw J.H."/>
            <person name="Jorgensen S.L."/>
            <person name="Zaremba-Niedzwiedzka K."/>
            <person name="Martijn J."/>
            <person name="Lind A.E."/>
            <person name="van Eijk R."/>
            <person name="Schleper C."/>
            <person name="Guy L."/>
            <person name="Ettema T.J."/>
        </authorList>
    </citation>
    <scope>NUCLEOTIDE SEQUENCE</scope>
</reference>
<organism evidence="1">
    <name type="scientific">marine sediment metagenome</name>
    <dbReference type="NCBI Taxonomy" id="412755"/>
    <lineage>
        <taxon>unclassified sequences</taxon>
        <taxon>metagenomes</taxon>
        <taxon>ecological metagenomes</taxon>
    </lineage>
</organism>
<proteinExistence type="predicted"/>